<gene>
    <name evidence="2" type="ORF">K2173_000739</name>
</gene>
<accession>A0AAV8T471</accession>
<reference evidence="2 3" key="1">
    <citation type="submission" date="2021-09" db="EMBL/GenBank/DDBJ databases">
        <title>Genomic insights and catalytic innovation underlie evolution of tropane alkaloids biosynthesis.</title>
        <authorList>
            <person name="Wang Y.-J."/>
            <person name="Tian T."/>
            <person name="Huang J.-P."/>
            <person name="Huang S.-X."/>
        </authorList>
    </citation>
    <scope>NUCLEOTIDE SEQUENCE [LARGE SCALE GENOMIC DNA]</scope>
    <source>
        <strain evidence="2">KIB-2018</strain>
        <tissue evidence="2">Leaf</tissue>
    </source>
</reference>
<dbReference type="EMBL" id="JAIWQS010000006">
    <property type="protein sequence ID" value="KAJ8761060.1"/>
    <property type="molecule type" value="Genomic_DNA"/>
</dbReference>
<dbReference type="AlphaFoldDB" id="A0AAV8T471"/>
<keyword evidence="3" id="KW-1185">Reference proteome</keyword>
<evidence type="ECO:0000256" key="1">
    <source>
        <dbReference type="SAM" id="MobiDB-lite"/>
    </source>
</evidence>
<name>A0AAV8T471_9ROSI</name>
<comment type="caution">
    <text evidence="2">The sequence shown here is derived from an EMBL/GenBank/DDBJ whole genome shotgun (WGS) entry which is preliminary data.</text>
</comment>
<dbReference type="PANTHER" id="PTHR36380">
    <property type="entry name" value="BNAA03G58330D PROTEIN"/>
    <property type="match status" value="1"/>
</dbReference>
<evidence type="ECO:0000313" key="2">
    <source>
        <dbReference type="EMBL" id="KAJ8761060.1"/>
    </source>
</evidence>
<dbReference type="PANTHER" id="PTHR36380:SF1">
    <property type="entry name" value="OS01G0755100 PROTEIN"/>
    <property type="match status" value="1"/>
</dbReference>
<feature type="region of interest" description="Disordered" evidence="1">
    <location>
        <begin position="106"/>
        <end position="126"/>
    </location>
</feature>
<protein>
    <submittedName>
        <fullName evidence="2">Uncharacterized protein</fullName>
    </submittedName>
</protein>
<proteinExistence type="predicted"/>
<organism evidence="2 3">
    <name type="scientific">Erythroxylum novogranatense</name>
    <dbReference type="NCBI Taxonomy" id="1862640"/>
    <lineage>
        <taxon>Eukaryota</taxon>
        <taxon>Viridiplantae</taxon>
        <taxon>Streptophyta</taxon>
        <taxon>Embryophyta</taxon>
        <taxon>Tracheophyta</taxon>
        <taxon>Spermatophyta</taxon>
        <taxon>Magnoliopsida</taxon>
        <taxon>eudicotyledons</taxon>
        <taxon>Gunneridae</taxon>
        <taxon>Pentapetalae</taxon>
        <taxon>rosids</taxon>
        <taxon>fabids</taxon>
        <taxon>Malpighiales</taxon>
        <taxon>Erythroxylaceae</taxon>
        <taxon>Erythroxylum</taxon>
    </lineage>
</organism>
<dbReference type="Proteomes" id="UP001159364">
    <property type="component" value="Linkage Group LG06"/>
</dbReference>
<evidence type="ECO:0000313" key="3">
    <source>
        <dbReference type="Proteomes" id="UP001159364"/>
    </source>
</evidence>
<sequence>MGSSLGRKIGISEELKDGKNKPNVASLISRVSANKDLSSATLKREINSLGNMKKNMEIQGKMTPTIVSLIASTERKIPAMSSLKRKILEGSNPDQQFLSPQKRFSQLQSESRDRKDLESNVEGQVSCNDNQTESKLKSILCDHPTSGVDRPNKISTKDLMVPLDVENDGNVEKAEAYVKELDAICIMLRTKHDEAKEIMVRAVVNNNRLLMLNHPMFDEKISFQVQKFAARLISN</sequence>
<dbReference type="InterPro" id="IPR038777">
    <property type="entry name" value="At4g18490-like"/>
</dbReference>